<dbReference type="EMBL" id="ABOO01000010">
    <property type="protein sequence ID" value="EDT72307.1"/>
    <property type="molecule type" value="Genomic_DNA"/>
</dbReference>
<organism evidence="1 2">
    <name type="scientific">Clostridium perfringens D str. JGS1721</name>
    <dbReference type="NCBI Taxonomy" id="488537"/>
    <lineage>
        <taxon>Bacteria</taxon>
        <taxon>Bacillati</taxon>
        <taxon>Bacillota</taxon>
        <taxon>Clostridia</taxon>
        <taxon>Eubacteriales</taxon>
        <taxon>Clostridiaceae</taxon>
        <taxon>Clostridium</taxon>
    </lineage>
</organism>
<reference evidence="1 2" key="1">
    <citation type="submission" date="2008-03" db="EMBL/GenBank/DDBJ databases">
        <authorList>
            <person name="Paulsen I."/>
            <person name="Sebastian Y."/>
        </authorList>
    </citation>
    <scope>NUCLEOTIDE SEQUENCE [LARGE SCALE GENOMIC DNA]</scope>
    <source>
        <strain evidence="2">D str. JGS1721</strain>
    </source>
</reference>
<name>B1V1I7_CLOPF</name>
<protein>
    <submittedName>
        <fullName evidence="1">Uncharacterized protein</fullName>
    </submittedName>
</protein>
<evidence type="ECO:0000313" key="1">
    <source>
        <dbReference type="EMBL" id="EDT72307.1"/>
    </source>
</evidence>
<evidence type="ECO:0000313" key="2">
    <source>
        <dbReference type="Proteomes" id="UP000003188"/>
    </source>
</evidence>
<comment type="caution">
    <text evidence="1">The sequence shown here is derived from an EMBL/GenBank/DDBJ whole genome shotgun (WGS) entry which is preliminary data.</text>
</comment>
<sequence>MSIKYFKKFLDELREQGIEIKHLKIYQVSESIKLFKLIQYGREQ</sequence>
<proteinExistence type="predicted"/>
<accession>B1V1I7</accession>
<dbReference type="AlphaFoldDB" id="B1V1I7"/>
<gene>
    <name evidence="1" type="ORF">CJD_1885</name>
</gene>
<dbReference type="RefSeq" id="WP_004460160.1">
    <property type="nucleotide sequence ID" value="NZ_ABOO01000010.1"/>
</dbReference>
<dbReference type="Proteomes" id="UP000003188">
    <property type="component" value="Unassembled WGS sequence"/>
</dbReference>